<reference evidence="1 2" key="1">
    <citation type="submission" date="2013-01" db="EMBL/GenBank/DDBJ databases">
        <authorList>
            <person name="Bench S."/>
        </authorList>
    </citation>
    <scope>NUCLEOTIDE SEQUENCE [LARGE SCALE GENOMIC DNA]</scope>
    <source>
        <strain evidence="1 2">WH 8502</strain>
    </source>
</reference>
<dbReference type="AlphaFoldDB" id="T2IDP0"/>
<name>T2IDP0_CROWT</name>
<proteinExistence type="predicted"/>
<accession>T2IDP0</accession>
<evidence type="ECO:0000313" key="1">
    <source>
        <dbReference type="EMBL" id="CCQ51651.1"/>
    </source>
</evidence>
<dbReference type="Proteomes" id="UP000018348">
    <property type="component" value="Unassembled WGS sequence"/>
</dbReference>
<comment type="caution">
    <text evidence="1">The sequence shown here is derived from an EMBL/GenBank/DDBJ whole genome shotgun (WGS) entry which is preliminary data.</text>
</comment>
<reference evidence="1 2" key="2">
    <citation type="submission" date="2013-09" db="EMBL/GenBank/DDBJ databases">
        <title>Whole genome comparison of six Crocosphaera watsonii strains with differing phenotypes.</title>
        <authorList>
            <person name="Bench S.R."/>
            <person name="Heller P."/>
            <person name="Frank I."/>
            <person name="Arciniega M."/>
            <person name="Shilova I.N."/>
            <person name="Zehr J.P."/>
        </authorList>
    </citation>
    <scope>NUCLEOTIDE SEQUENCE [LARGE SCALE GENOMIC DNA]</scope>
    <source>
        <strain evidence="1 2">WH 8502</strain>
    </source>
</reference>
<dbReference type="EMBL" id="CAQK01000504">
    <property type="protein sequence ID" value="CCQ51651.1"/>
    <property type="molecule type" value="Genomic_DNA"/>
</dbReference>
<organism evidence="1 2">
    <name type="scientific">Crocosphaera watsonii WH 8502</name>
    <dbReference type="NCBI Taxonomy" id="423474"/>
    <lineage>
        <taxon>Bacteria</taxon>
        <taxon>Bacillati</taxon>
        <taxon>Cyanobacteriota</taxon>
        <taxon>Cyanophyceae</taxon>
        <taxon>Oscillatoriophycideae</taxon>
        <taxon>Chroococcales</taxon>
        <taxon>Aphanothecaceae</taxon>
        <taxon>Crocosphaera</taxon>
    </lineage>
</organism>
<gene>
    <name evidence="1" type="ORF">CWATWH8502_3749</name>
</gene>
<evidence type="ECO:0000313" key="2">
    <source>
        <dbReference type="Proteomes" id="UP000018348"/>
    </source>
</evidence>
<protein>
    <submittedName>
        <fullName evidence="1">Uncharacterized protein</fullName>
    </submittedName>
</protein>
<sequence>MKIISEFGFVFHRKIVVVFNTKIEKMLIFSIVKGSPLREDRV</sequence>